<sequence>MTKKTLEKKQASTLPKTTEPSLWGALRACNAKRPFIPLFRRGTPPPQAPSGSGGTRKGLSFSPLRRPLPSSLTSPRAFFAPPSS</sequence>
<feature type="compositionally biased region" description="Low complexity" evidence="1">
    <location>
        <begin position="59"/>
        <end position="76"/>
    </location>
</feature>
<keyword evidence="2" id="KW-0496">Mitochondrion</keyword>
<dbReference type="EMBL" id="MN056359">
    <property type="protein sequence ID" value="QGW48660.1"/>
    <property type="molecule type" value="Genomic_DNA"/>
</dbReference>
<evidence type="ECO:0000256" key="1">
    <source>
        <dbReference type="SAM" id="MobiDB-lite"/>
    </source>
</evidence>
<feature type="compositionally biased region" description="Polar residues" evidence="1">
    <location>
        <begin position="11"/>
        <end position="20"/>
    </location>
</feature>
<organism evidence="2">
    <name type="scientific">Raphanus sativus</name>
    <name type="common">Radish</name>
    <name type="synonym">Raphanus raphanistrum var. sativus</name>
    <dbReference type="NCBI Taxonomy" id="3726"/>
    <lineage>
        <taxon>Eukaryota</taxon>
        <taxon>Viridiplantae</taxon>
        <taxon>Streptophyta</taxon>
        <taxon>Embryophyta</taxon>
        <taxon>Tracheophyta</taxon>
        <taxon>Spermatophyta</taxon>
        <taxon>Magnoliopsida</taxon>
        <taxon>eudicotyledons</taxon>
        <taxon>Gunneridae</taxon>
        <taxon>Pentapetalae</taxon>
        <taxon>rosids</taxon>
        <taxon>malvids</taxon>
        <taxon>Brassicales</taxon>
        <taxon>Brassicaceae</taxon>
        <taxon>Brassiceae</taxon>
        <taxon>Raphanus</taxon>
    </lineage>
</organism>
<feature type="compositionally biased region" description="Basic and acidic residues" evidence="1">
    <location>
        <begin position="1"/>
        <end position="10"/>
    </location>
</feature>
<dbReference type="EMBL" id="MN056360">
    <property type="protein sequence ID" value="QGW48341.1"/>
    <property type="molecule type" value="Genomic_DNA"/>
</dbReference>
<evidence type="ECO:0000313" key="3">
    <source>
        <dbReference type="EMBL" id="QGW48660.1"/>
    </source>
</evidence>
<reference evidence="2" key="1">
    <citation type="submission" date="2019-06" db="EMBL/GenBank/DDBJ databases">
        <title>Complete mitochondrial genome sequencing of NWB CMS and Normal type.</title>
        <authorList>
            <person name="Zhang L."/>
            <person name="Wang Q."/>
            <person name="Wang Y."/>
        </authorList>
    </citation>
    <scope>NUCLEOTIDE SEQUENCE</scope>
    <source>
        <strain evidence="2">YB-A</strain>
        <strain evidence="3">YB-B</strain>
    </source>
</reference>
<accession>A0A650GBL4</accession>
<dbReference type="AlphaFoldDB" id="A0A650GBL4"/>
<gene>
    <name evidence="2" type="primary">orf84d</name>
</gene>
<protein>
    <submittedName>
        <fullName evidence="2">Uncharacterized protein</fullName>
    </submittedName>
</protein>
<evidence type="ECO:0000313" key="2">
    <source>
        <dbReference type="EMBL" id="QGW48341.1"/>
    </source>
</evidence>
<geneLocation type="mitochondrion" evidence="2"/>
<feature type="region of interest" description="Disordered" evidence="1">
    <location>
        <begin position="37"/>
        <end position="84"/>
    </location>
</feature>
<proteinExistence type="predicted"/>
<feature type="region of interest" description="Disordered" evidence="1">
    <location>
        <begin position="1"/>
        <end position="20"/>
    </location>
</feature>
<name>A0A650GBL4_RAPSA</name>